<evidence type="ECO:0000256" key="1">
    <source>
        <dbReference type="SAM" id="MobiDB-lite"/>
    </source>
</evidence>
<keyword evidence="3" id="KW-1185">Reference proteome</keyword>
<feature type="compositionally biased region" description="Polar residues" evidence="1">
    <location>
        <begin position="82"/>
        <end position="91"/>
    </location>
</feature>
<feature type="compositionally biased region" description="Low complexity" evidence="1">
    <location>
        <begin position="57"/>
        <end position="76"/>
    </location>
</feature>
<name>A0AAV9RJX1_9TELE</name>
<dbReference type="EMBL" id="JAHHUM010001750">
    <property type="protein sequence ID" value="KAK5609360.1"/>
    <property type="molecule type" value="Genomic_DNA"/>
</dbReference>
<evidence type="ECO:0000313" key="2">
    <source>
        <dbReference type="EMBL" id="KAK5609360.1"/>
    </source>
</evidence>
<reference evidence="2 3" key="1">
    <citation type="submission" date="2021-06" db="EMBL/GenBank/DDBJ databases">
        <authorList>
            <person name="Palmer J.M."/>
        </authorList>
    </citation>
    <scope>NUCLEOTIDE SEQUENCE [LARGE SCALE GENOMIC DNA]</scope>
    <source>
        <strain evidence="2 3">MEX-2019</strain>
        <tissue evidence="2">Muscle</tissue>
    </source>
</reference>
<evidence type="ECO:0000313" key="3">
    <source>
        <dbReference type="Proteomes" id="UP001311232"/>
    </source>
</evidence>
<gene>
    <name evidence="2" type="ORF">CRENBAI_010782</name>
</gene>
<proteinExistence type="predicted"/>
<protein>
    <submittedName>
        <fullName evidence="2">Uncharacterized protein</fullName>
    </submittedName>
</protein>
<organism evidence="2 3">
    <name type="scientific">Crenichthys baileyi</name>
    <name type="common">White River springfish</name>
    <dbReference type="NCBI Taxonomy" id="28760"/>
    <lineage>
        <taxon>Eukaryota</taxon>
        <taxon>Metazoa</taxon>
        <taxon>Chordata</taxon>
        <taxon>Craniata</taxon>
        <taxon>Vertebrata</taxon>
        <taxon>Euteleostomi</taxon>
        <taxon>Actinopterygii</taxon>
        <taxon>Neopterygii</taxon>
        <taxon>Teleostei</taxon>
        <taxon>Neoteleostei</taxon>
        <taxon>Acanthomorphata</taxon>
        <taxon>Ovalentaria</taxon>
        <taxon>Atherinomorphae</taxon>
        <taxon>Cyprinodontiformes</taxon>
        <taxon>Goodeidae</taxon>
        <taxon>Crenichthys</taxon>
    </lineage>
</organism>
<dbReference type="AlphaFoldDB" id="A0AAV9RJX1"/>
<accession>A0AAV9RJX1</accession>
<dbReference type="Proteomes" id="UP001311232">
    <property type="component" value="Unassembled WGS sequence"/>
</dbReference>
<sequence length="132" mass="13664">MEREAVQRRSPPAPLVAHPDPAAKPTSSSRRGKRRRGAPSRCSAGEEVGPMPADVKAAASNPASSTATALSARLAAHLPKPSSHSPAQDSVVTPDELEERAYGENQADGGGLPDSNKAVLLPPTSKFVHACI</sequence>
<comment type="caution">
    <text evidence="2">The sequence shown here is derived from an EMBL/GenBank/DDBJ whole genome shotgun (WGS) entry which is preliminary data.</text>
</comment>
<feature type="region of interest" description="Disordered" evidence="1">
    <location>
        <begin position="1"/>
        <end position="132"/>
    </location>
</feature>